<reference evidence="2" key="1">
    <citation type="submission" date="2015-07" db="EMBL/GenBank/DDBJ databases">
        <title>MeaNS - Measles Nucleotide Surveillance Program.</title>
        <authorList>
            <person name="Tran T."/>
            <person name="Druce J."/>
        </authorList>
    </citation>
    <scope>NUCLEOTIDE SEQUENCE</scope>
    <source>
        <strain evidence="2">UCB-OBI-ISO-001</strain>
        <tissue evidence="2">Gonad</tissue>
    </source>
</reference>
<dbReference type="EMBL" id="KQ425371">
    <property type="protein sequence ID" value="KOF69546.1"/>
    <property type="molecule type" value="Genomic_DNA"/>
</dbReference>
<feature type="compositionally biased region" description="Basic and acidic residues" evidence="1">
    <location>
        <begin position="1"/>
        <end position="40"/>
    </location>
</feature>
<sequence length="71" mass="8775">MQENELKREEKRSRRGRDRGGNEKERRLKKIEVEGEEKKVRKEGKRAKRKTEMLERKKRQNRKGQKEEEKP</sequence>
<evidence type="ECO:0000313" key="2">
    <source>
        <dbReference type="EMBL" id="KOF69546.1"/>
    </source>
</evidence>
<dbReference type="AlphaFoldDB" id="A0A0L8FXS0"/>
<accession>A0A0L8FXS0</accession>
<feature type="region of interest" description="Disordered" evidence="1">
    <location>
        <begin position="1"/>
        <end position="71"/>
    </location>
</feature>
<name>A0A0L8FXS0_OCTBM</name>
<organism evidence="2">
    <name type="scientific">Octopus bimaculoides</name>
    <name type="common">California two-spotted octopus</name>
    <dbReference type="NCBI Taxonomy" id="37653"/>
    <lineage>
        <taxon>Eukaryota</taxon>
        <taxon>Metazoa</taxon>
        <taxon>Spiralia</taxon>
        <taxon>Lophotrochozoa</taxon>
        <taxon>Mollusca</taxon>
        <taxon>Cephalopoda</taxon>
        <taxon>Coleoidea</taxon>
        <taxon>Octopodiformes</taxon>
        <taxon>Octopoda</taxon>
        <taxon>Incirrata</taxon>
        <taxon>Octopodidae</taxon>
        <taxon>Octopus</taxon>
    </lineage>
</organism>
<protein>
    <submittedName>
        <fullName evidence="2">Uncharacterized protein</fullName>
    </submittedName>
</protein>
<gene>
    <name evidence="2" type="ORF">OCBIM_22004584mg</name>
</gene>
<evidence type="ECO:0000256" key="1">
    <source>
        <dbReference type="SAM" id="MobiDB-lite"/>
    </source>
</evidence>
<proteinExistence type="predicted"/>